<reference evidence="4" key="1">
    <citation type="submission" date="2015-11" db="EMBL/GenBank/DDBJ databases">
        <authorList>
            <person name="Varghese N."/>
        </authorList>
    </citation>
    <scope>NUCLEOTIDE SEQUENCE [LARGE SCALE GENOMIC DNA]</scope>
    <source>
        <strain evidence="4">JGI-23</strain>
    </source>
</reference>
<feature type="compositionally biased region" description="Basic residues" evidence="1">
    <location>
        <begin position="47"/>
        <end position="57"/>
    </location>
</feature>
<evidence type="ECO:0000259" key="2">
    <source>
        <dbReference type="Pfam" id="PF02579"/>
    </source>
</evidence>
<keyword evidence="4" id="KW-1185">Reference proteome</keyword>
<dbReference type="InterPro" id="IPR003731">
    <property type="entry name" value="Di-Nase_FeMo-co_biosynth"/>
</dbReference>
<feature type="domain" description="Dinitrogenase iron-molybdenum cofactor biosynthesis" evidence="2">
    <location>
        <begin position="9"/>
        <end position="109"/>
    </location>
</feature>
<dbReference type="OrthoDB" id="280278at2"/>
<dbReference type="Pfam" id="PF02579">
    <property type="entry name" value="Nitro_FeMo-Co"/>
    <property type="match status" value="1"/>
</dbReference>
<feature type="compositionally biased region" description="Basic and acidic residues" evidence="1">
    <location>
        <begin position="32"/>
        <end position="46"/>
    </location>
</feature>
<protein>
    <submittedName>
        <fullName evidence="3">Predicted Fe-Mo cluster-binding protein, NifX family</fullName>
    </submittedName>
</protein>
<sequence>MKIAIPTDDGEHISDAFGHAHYFLITDEESKETELRHNSEAHEHHESHKHHQGHRHRRAEIIAETLKDVDVIITSHMGKPMIDKMLSEGKIIYVSPKSLKISDALKLYFEGKLRKIIQTLN</sequence>
<name>A0A0P1NUI5_9BACT</name>
<organism evidence="3 4">
    <name type="scientific">Candidatus Chryseopegocella kryptomonas</name>
    <dbReference type="NCBI Taxonomy" id="1633643"/>
    <lineage>
        <taxon>Bacteria</taxon>
        <taxon>Pseudomonadati</taxon>
        <taxon>Candidatus Kryptoniota</taxon>
        <taxon>Candidatus Chryseopegocella</taxon>
    </lineage>
</organism>
<dbReference type="CDD" id="cd00562">
    <property type="entry name" value="NifX_NifB"/>
    <property type="match status" value="1"/>
</dbReference>
<dbReference type="PANTHER" id="PTHR33937:SF2">
    <property type="entry name" value="DINITROGENASE IRON-MOLYBDENUM COFACTOR BIOSYNTHESIS DOMAIN-CONTAINING PROTEIN"/>
    <property type="match status" value="1"/>
</dbReference>
<dbReference type="AlphaFoldDB" id="A0A0P1NUI5"/>
<dbReference type="InterPro" id="IPR036105">
    <property type="entry name" value="DiNase_FeMo-co_biosyn_sf"/>
</dbReference>
<dbReference type="Gene3D" id="3.30.420.130">
    <property type="entry name" value="Dinitrogenase iron-molybdenum cofactor biosynthesis domain"/>
    <property type="match status" value="1"/>
</dbReference>
<gene>
    <name evidence="3" type="ORF">JGI23_01331</name>
</gene>
<proteinExistence type="predicted"/>
<dbReference type="SUPFAM" id="SSF53146">
    <property type="entry name" value="Nitrogenase accessory factor-like"/>
    <property type="match status" value="1"/>
</dbReference>
<dbReference type="Proteomes" id="UP000199197">
    <property type="component" value="Unassembled WGS sequence"/>
</dbReference>
<accession>A0A0P1NUI5</accession>
<evidence type="ECO:0000313" key="4">
    <source>
        <dbReference type="Proteomes" id="UP000199197"/>
    </source>
</evidence>
<evidence type="ECO:0000313" key="3">
    <source>
        <dbReference type="EMBL" id="CUT02760.1"/>
    </source>
</evidence>
<dbReference type="RefSeq" id="WP_092350167.1">
    <property type="nucleotide sequence ID" value="NZ_CZVW01000013.1"/>
</dbReference>
<evidence type="ECO:0000256" key="1">
    <source>
        <dbReference type="SAM" id="MobiDB-lite"/>
    </source>
</evidence>
<dbReference type="PANTHER" id="PTHR33937">
    <property type="entry name" value="IRON-MOLYBDENUM PROTEIN-RELATED-RELATED"/>
    <property type="match status" value="1"/>
</dbReference>
<feature type="region of interest" description="Disordered" evidence="1">
    <location>
        <begin position="29"/>
        <end position="57"/>
    </location>
</feature>
<dbReference type="InterPro" id="IPR051840">
    <property type="entry name" value="NifX/NifY_domain"/>
</dbReference>
<dbReference type="EMBL" id="CZVW01000013">
    <property type="protein sequence ID" value="CUT02760.1"/>
    <property type="molecule type" value="Genomic_DNA"/>
</dbReference>